<keyword evidence="3" id="KW-0285">Flavoprotein</keyword>
<comment type="similarity">
    <text evidence="2">Belongs to the oxygen-dependent FAD-linked oxidoreductase family.</text>
</comment>
<feature type="domain" description="FAD-binding PCMH-type" evidence="7">
    <location>
        <begin position="54"/>
        <end position="224"/>
    </location>
</feature>
<organism evidence="8 9">
    <name type="scientific">Rasamsonia emersonii (strain ATCC 16479 / CBS 393.64 / IMI 116815)</name>
    <dbReference type="NCBI Taxonomy" id="1408163"/>
    <lineage>
        <taxon>Eukaryota</taxon>
        <taxon>Fungi</taxon>
        <taxon>Dikarya</taxon>
        <taxon>Ascomycota</taxon>
        <taxon>Pezizomycotina</taxon>
        <taxon>Eurotiomycetes</taxon>
        <taxon>Eurotiomycetidae</taxon>
        <taxon>Eurotiales</taxon>
        <taxon>Trichocomaceae</taxon>
        <taxon>Rasamsonia</taxon>
    </lineage>
</organism>
<dbReference type="Proteomes" id="UP000053958">
    <property type="component" value="Unassembled WGS sequence"/>
</dbReference>
<keyword evidence="4" id="KW-0274">FAD</keyword>
<dbReference type="InterPro" id="IPR016169">
    <property type="entry name" value="FAD-bd_PCMH_sub2"/>
</dbReference>
<feature type="signal peptide" evidence="6">
    <location>
        <begin position="1"/>
        <end position="21"/>
    </location>
</feature>
<dbReference type="InterPro" id="IPR006094">
    <property type="entry name" value="Oxid_FAD_bind_N"/>
</dbReference>
<evidence type="ECO:0000256" key="5">
    <source>
        <dbReference type="ARBA" id="ARBA00023002"/>
    </source>
</evidence>
<protein>
    <submittedName>
        <fullName evidence="8">FAD/FMN-containing dehydrogenase</fullName>
    </submittedName>
</protein>
<evidence type="ECO:0000256" key="1">
    <source>
        <dbReference type="ARBA" id="ARBA00001974"/>
    </source>
</evidence>
<evidence type="ECO:0000256" key="6">
    <source>
        <dbReference type="SAM" id="SignalP"/>
    </source>
</evidence>
<evidence type="ECO:0000256" key="3">
    <source>
        <dbReference type="ARBA" id="ARBA00022630"/>
    </source>
</evidence>
<dbReference type="InterPro" id="IPR012951">
    <property type="entry name" value="BBE"/>
</dbReference>
<evidence type="ECO:0000313" key="8">
    <source>
        <dbReference type="EMBL" id="KKA20090.1"/>
    </source>
</evidence>
<proteinExistence type="inferred from homology"/>
<evidence type="ECO:0000256" key="4">
    <source>
        <dbReference type="ARBA" id="ARBA00022827"/>
    </source>
</evidence>
<dbReference type="Pfam" id="PF01565">
    <property type="entry name" value="FAD_binding_4"/>
    <property type="match status" value="1"/>
</dbReference>
<evidence type="ECO:0000313" key="9">
    <source>
        <dbReference type="Proteomes" id="UP000053958"/>
    </source>
</evidence>
<dbReference type="InterPro" id="IPR016167">
    <property type="entry name" value="FAD-bd_PCMH_sub1"/>
</dbReference>
<dbReference type="Gene3D" id="3.30.43.10">
    <property type="entry name" value="Uridine Diphospho-n-acetylenolpyruvylglucosamine Reductase, domain 2"/>
    <property type="match status" value="1"/>
</dbReference>
<dbReference type="GO" id="GO:0071949">
    <property type="term" value="F:FAD binding"/>
    <property type="evidence" value="ECO:0007669"/>
    <property type="project" value="InterPro"/>
</dbReference>
<keyword evidence="6" id="KW-0732">Signal</keyword>
<keyword evidence="5" id="KW-0560">Oxidoreductase</keyword>
<dbReference type="PANTHER" id="PTHR42973">
    <property type="entry name" value="BINDING OXIDOREDUCTASE, PUTATIVE (AFU_ORTHOLOGUE AFUA_1G17690)-RELATED"/>
    <property type="match status" value="1"/>
</dbReference>
<dbReference type="GO" id="GO:0016491">
    <property type="term" value="F:oxidoreductase activity"/>
    <property type="evidence" value="ECO:0007669"/>
    <property type="project" value="UniProtKB-KW"/>
</dbReference>
<dbReference type="EMBL" id="LASV01000291">
    <property type="protein sequence ID" value="KKA20090.1"/>
    <property type="molecule type" value="Genomic_DNA"/>
</dbReference>
<gene>
    <name evidence="8" type="ORF">T310_5919</name>
</gene>
<sequence>MIALLVLPFCLLAAAAPPSNCLPCASIQKALQPLLSPGASVSCNTTVPRWSEYDQPTPGTVVTVSTEDDVAVAVQYAVKNNIDFLAQNGGNGWSTTLGNLNQCGLLINLRNLNQITFHAPDQATVQAGASISEVVDAAWANNARIYTGTCNCVGFLGAALGGGLGRTMGLYGLGVDQFISVNLVDASGQQITVTPQQADLWWALRGAGPNFGIVTSATVKAYPIAQAQNTAWTGPLFYNSSQIEAVVGAINNLTLAPEMQVDFYYTTSGAPDYTPAVIALPFYLGNETAGKAAFASLYAAGPEMDGTSTLPYNTWNAAGDSFCVKGGRKAAYGASTNNMDPTTWRAIWDEYTTFLQTPNTGNTSVLVECYSVEKAESIGATAPASYPFRNVKCHAIAIPWYADPSLDAAANVFGAKVRDLIRSSDGLAANSSYINFAHGDDPLQNVYGDSLEKLRALKAKYDPLNRFGYWFPLR</sequence>
<reference evidence="8 9" key="1">
    <citation type="submission" date="2015-04" db="EMBL/GenBank/DDBJ databases">
        <authorList>
            <person name="Heijne W.H."/>
            <person name="Fedorova N.D."/>
            <person name="Nierman W.C."/>
            <person name="Vollebregt A.W."/>
            <person name="Zhao Z."/>
            <person name="Wu L."/>
            <person name="Kumar M."/>
            <person name="Stam H."/>
            <person name="van den Berg M.A."/>
            <person name="Pel H.J."/>
        </authorList>
    </citation>
    <scope>NUCLEOTIDE SEQUENCE [LARGE SCALE GENOMIC DNA]</scope>
    <source>
        <strain evidence="8 9">CBS 393.64</strain>
    </source>
</reference>
<dbReference type="AlphaFoldDB" id="A0A0F4YPQ4"/>
<dbReference type="GeneID" id="25318241"/>
<comment type="cofactor">
    <cofactor evidence="1">
        <name>FAD</name>
        <dbReference type="ChEBI" id="CHEBI:57692"/>
    </cofactor>
</comment>
<dbReference type="InterPro" id="IPR050416">
    <property type="entry name" value="FAD-linked_Oxidoreductase"/>
</dbReference>
<dbReference type="Pfam" id="PF08031">
    <property type="entry name" value="BBE"/>
    <property type="match status" value="1"/>
</dbReference>
<dbReference type="RefSeq" id="XP_013326702.1">
    <property type="nucleotide sequence ID" value="XM_013471248.1"/>
</dbReference>
<name>A0A0F4YPQ4_RASE3</name>
<feature type="chain" id="PRO_5002482042" evidence="6">
    <location>
        <begin position="22"/>
        <end position="474"/>
    </location>
</feature>
<dbReference type="STRING" id="1408163.A0A0F4YPQ4"/>
<accession>A0A0F4YPQ4</accession>
<evidence type="ECO:0000259" key="7">
    <source>
        <dbReference type="PROSITE" id="PS51387"/>
    </source>
</evidence>
<dbReference type="SUPFAM" id="SSF56176">
    <property type="entry name" value="FAD-binding/transporter-associated domain-like"/>
    <property type="match status" value="1"/>
</dbReference>
<dbReference type="InterPro" id="IPR036318">
    <property type="entry name" value="FAD-bd_PCMH-like_sf"/>
</dbReference>
<keyword evidence="9" id="KW-1185">Reference proteome</keyword>
<dbReference type="InterPro" id="IPR016166">
    <property type="entry name" value="FAD-bd_PCMH"/>
</dbReference>
<evidence type="ECO:0000256" key="2">
    <source>
        <dbReference type="ARBA" id="ARBA00005466"/>
    </source>
</evidence>
<comment type="caution">
    <text evidence="8">The sequence shown here is derived from an EMBL/GenBank/DDBJ whole genome shotgun (WGS) entry which is preliminary data.</text>
</comment>
<dbReference type="Gene3D" id="3.40.462.20">
    <property type="match status" value="1"/>
</dbReference>
<dbReference type="PROSITE" id="PS51387">
    <property type="entry name" value="FAD_PCMH"/>
    <property type="match status" value="1"/>
</dbReference>
<dbReference type="Gene3D" id="3.30.465.10">
    <property type="match status" value="1"/>
</dbReference>
<dbReference type="OrthoDB" id="9996127at2759"/>
<dbReference type="PANTHER" id="PTHR42973:SF39">
    <property type="entry name" value="FAD-BINDING PCMH-TYPE DOMAIN-CONTAINING PROTEIN"/>
    <property type="match status" value="1"/>
</dbReference>